<dbReference type="AntiFam" id="ANF00010">
    <property type="entry name" value="tRNA translation"/>
</dbReference>
<protein>
    <submittedName>
        <fullName evidence="1">Uncharacterized protein</fullName>
    </submittedName>
</protein>
<gene>
    <name evidence="1" type="ORF">T440DRAFT_468654</name>
</gene>
<keyword evidence="2" id="KW-1185">Reference proteome</keyword>
<evidence type="ECO:0000313" key="1">
    <source>
        <dbReference type="EMBL" id="KAF2850322.1"/>
    </source>
</evidence>
<dbReference type="Proteomes" id="UP000799423">
    <property type="component" value="Unassembled WGS sequence"/>
</dbReference>
<organism evidence="1 2">
    <name type="scientific">Plenodomus tracheiphilus IPT5</name>
    <dbReference type="NCBI Taxonomy" id="1408161"/>
    <lineage>
        <taxon>Eukaryota</taxon>
        <taxon>Fungi</taxon>
        <taxon>Dikarya</taxon>
        <taxon>Ascomycota</taxon>
        <taxon>Pezizomycotina</taxon>
        <taxon>Dothideomycetes</taxon>
        <taxon>Pleosporomycetidae</taxon>
        <taxon>Pleosporales</taxon>
        <taxon>Pleosporineae</taxon>
        <taxon>Leptosphaeriaceae</taxon>
        <taxon>Plenodomus</taxon>
    </lineage>
</organism>
<dbReference type="OrthoDB" id="5427800at2759"/>
<evidence type="ECO:0000313" key="2">
    <source>
        <dbReference type="Proteomes" id="UP000799423"/>
    </source>
</evidence>
<sequence length="89" mass="9806">MSSSKHQQARLAQSVARETLNLKVVGSSPTSGSFFLSIQIPGATLWVGDILGRIWSCEGEWWSVRPTVAHMLQLVTCFLHGALRRLLVS</sequence>
<dbReference type="EMBL" id="MU006307">
    <property type="protein sequence ID" value="KAF2850322.1"/>
    <property type="molecule type" value="Genomic_DNA"/>
</dbReference>
<reference evidence="1" key="1">
    <citation type="submission" date="2020-01" db="EMBL/GenBank/DDBJ databases">
        <authorList>
            <consortium name="DOE Joint Genome Institute"/>
            <person name="Haridas S."/>
            <person name="Albert R."/>
            <person name="Binder M."/>
            <person name="Bloem J."/>
            <person name="Labutti K."/>
            <person name="Salamov A."/>
            <person name="Andreopoulos B."/>
            <person name="Baker S.E."/>
            <person name="Barry K."/>
            <person name="Bills G."/>
            <person name="Bluhm B.H."/>
            <person name="Cannon C."/>
            <person name="Castanera R."/>
            <person name="Culley D.E."/>
            <person name="Daum C."/>
            <person name="Ezra D."/>
            <person name="Gonzalez J.B."/>
            <person name="Henrissat B."/>
            <person name="Kuo A."/>
            <person name="Liang C."/>
            <person name="Lipzen A."/>
            <person name="Lutzoni F."/>
            <person name="Magnuson J."/>
            <person name="Mondo S."/>
            <person name="Nolan M."/>
            <person name="Ohm R."/>
            <person name="Pangilinan J."/>
            <person name="Park H.-J."/>
            <person name="Ramirez L."/>
            <person name="Alfaro M."/>
            <person name="Sun H."/>
            <person name="Tritt A."/>
            <person name="Yoshinaga Y."/>
            <person name="Zwiers L.-H."/>
            <person name="Turgeon B.G."/>
            <person name="Goodwin S.B."/>
            <person name="Spatafora J.W."/>
            <person name="Crous P.W."/>
            <person name="Grigoriev I.V."/>
        </authorList>
    </citation>
    <scope>NUCLEOTIDE SEQUENCE</scope>
    <source>
        <strain evidence="1">IPT5</strain>
    </source>
</reference>
<name>A0A6A7B4V8_9PLEO</name>
<proteinExistence type="predicted"/>
<accession>A0A6A7B4V8</accession>
<dbReference type="AlphaFoldDB" id="A0A6A7B4V8"/>